<dbReference type="PROSITE" id="PS51318">
    <property type="entry name" value="TAT"/>
    <property type="match status" value="1"/>
</dbReference>
<dbReference type="AlphaFoldDB" id="A0A1W6LFA4"/>
<dbReference type="RefSeq" id="WP_085753277.1">
    <property type="nucleotide sequence ID" value="NZ_BSPR01000015.1"/>
</dbReference>
<keyword evidence="2" id="KW-1185">Reference proteome</keyword>
<reference evidence="1 2" key="1">
    <citation type="submission" date="2016-04" db="EMBL/GenBank/DDBJ databases">
        <title>Complete genome sequence of natural rubber-degrading, novel Gram-negative bacterium, Rhizobacter gummiphilus strain NS21.</title>
        <authorList>
            <person name="Tabata M."/>
            <person name="Kasai D."/>
            <person name="Fukuda M."/>
        </authorList>
    </citation>
    <scope>NUCLEOTIDE SEQUENCE [LARGE SCALE GENOMIC DNA]</scope>
    <source>
        <strain evidence="1 2">NS21</strain>
    </source>
</reference>
<organism evidence="1 2">
    <name type="scientific">Piscinibacter gummiphilus</name>
    <dbReference type="NCBI Taxonomy" id="946333"/>
    <lineage>
        <taxon>Bacteria</taxon>
        <taxon>Pseudomonadati</taxon>
        <taxon>Pseudomonadota</taxon>
        <taxon>Betaproteobacteria</taxon>
        <taxon>Burkholderiales</taxon>
        <taxon>Sphaerotilaceae</taxon>
        <taxon>Piscinibacter</taxon>
    </lineage>
</organism>
<gene>
    <name evidence="1" type="ORF">A4W93_25315</name>
</gene>
<dbReference type="InterPro" id="IPR006311">
    <property type="entry name" value="TAT_signal"/>
</dbReference>
<dbReference type="EMBL" id="CP015118">
    <property type="protein sequence ID" value="ARN22964.1"/>
    <property type="molecule type" value="Genomic_DNA"/>
</dbReference>
<protein>
    <submittedName>
        <fullName evidence="1">Uncharacterized protein</fullName>
    </submittedName>
</protein>
<evidence type="ECO:0000313" key="1">
    <source>
        <dbReference type="EMBL" id="ARN22964.1"/>
    </source>
</evidence>
<evidence type="ECO:0000313" key="2">
    <source>
        <dbReference type="Proteomes" id="UP000193427"/>
    </source>
</evidence>
<accession>A0A1W6LFA4</accession>
<dbReference type="KEGG" id="rgu:A4W93_25315"/>
<proteinExistence type="predicted"/>
<name>A0A1W6LFA4_9BURK</name>
<dbReference type="Proteomes" id="UP000193427">
    <property type="component" value="Chromosome"/>
</dbReference>
<dbReference type="STRING" id="946333.A4W93_25315"/>
<sequence>MSTLNRHALVAATAALAVAGALTLMAQDAGAASAGPVAQVVPTGDAMLVAAADMLCAVVSGS</sequence>